<dbReference type="EMBL" id="CAEZYK010000038">
    <property type="protein sequence ID" value="CAB4723365.1"/>
    <property type="molecule type" value="Genomic_DNA"/>
</dbReference>
<accession>A0A6J6RLR9</accession>
<dbReference type="SUPFAM" id="SSF53474">
    <property type="entry name" value="alpha/beta-Hydrolases"/>
    <property type="match status" value="1"/>
</dbReference>
<dbReference type="PANTHER" id="PTHR10992">
    <property type="entry name" value="METHYLESTERASE FAMILY MEMBER"/>
    <property type="match status" value="1"/>
</dbReference>
<reference evidence="2" key="1">
    <citation type="submission" date="2020-05" db="EMBL/GenBank/DDBJ databases">
        <authorList>
            <person name="Chiriac C."/>
            <person name="Salcher M."/>
            <person name="Ghai R."/>
            <person name="Kavagutti S V."/>
        </authorList>
    </citation>
    <scope>NUCLEOTIDE SEQUENCE</scope>
</reference>
<dbReference type="InterPro" id="IPR000073">
    <property type="entry name" value="AB_hydrolase_1"/>
</dbReference>
<name>A0A6J6RLR9_9ZZZZ</name>
<evidence type="ECO:0000259" key="1">
    <source>
        <dbReference type="Pfam" id="PF12697"/>
    </source>
</evidence>
<dbReference type="EMBL" id="CAFBPQ010000093">
    <property type="protein sequence ID" value="CAB5033544.1"/>
    <property type="molecule type" value="Genomic_DNA"/>
</dbReference>
<sequence length="248" mass="26939">MDQPTLGGSPGSTFVLVHGSNHGGWCWERVTPLLEAAGHSVYAPTLTGLAERAHELTQQVGLATHVADITELFEREDLREVTLVGHSYAGAVITGAAEAVAERISRLIYLDAFLPRDGESVLDTEPPQSREAFLTIAREQGDGWRLPPQQSFLDRWGLTDPADRKWVWENLTDMPLRASTEPLSAPRAVARSLPRTFIDLTAPKNAGTVPATERAREEGCEMLAIATGHDAMVTEPAELVELLLKSGA</sequence>
<dbReference type="AlphaFoldDB" id="A0A6J6RLR9"/>
<proteinExistence type="predicted"/>
<dbReference type="Gene3D" id="3.40.50.1820">
    <property type="entry name" value="alpha/beta hydrolase"/>
    <property type="match status" value="1"/>
</dbReference>
<dbReference type="GO" id="GO:0080032">
    <property type="term" value="F:methyl jasmonate esterase activity"/>
    <property type="evidence" value="ECO:0007669"/>
    <property type="project" value="TreeGrafter"/>
</dbReference>
<dbReference type="GO" id="GO:0080030">
    <property type="term" value="F:methyl indole-3-acetate esterase activity"/>
    <property type="evidence" value="ECO:0007669"/>
    <property type="project" value="TreeGrafter"/>
</dbReference>
<dbReference type="InterPro" id="IPR045889">
    <property type="entry name" value="MES/HNL"/>
</dbReference>
<gene>
    <name evidence="2" type="ORF">UFOPK2683_00802</name>
    <name evidence="3" type="ORF">UFOPK4121_01642</name>
</gene>
<feature type="domain" description="AB hydrolase-1" evidence="1">
    <location>
        <begin position="14"/>
        <end position="241"/>
    </location>
</feature>
<organism evidence="2">
    <name type="scientific">freshwater metagenome</name>
    <dbReference type="NCBI Taxonomy" id="449393"/>
    <lineage>
        <taxon>unclassified sequences</taxon>
        <taxon>metagenomes</taxon>
        <taxon>ecological metagenomes</taxon>
    </lineage>
</organism>
<dbReference type="InterPro" id="IPR029058">
    <property type="entry name" value="AB_hydrolase_fold"/>
</dbReference>
<evidence type="ECO:0000313" key="3">
    <source>
        <dbReference type="EMBL" id="CAB5033544.1"/>
    </source>
</evidence>
<dbReference type="Pfam" id="PF12697">
    <property type="entry name" value="Abhydrolase_6"/>
    <property type="match status" value="1"/>
</dbReference>
<evidence type="ECO:0000313" key="2">
    <source>
        <dbReference type="EMBL" id="CAB4723365.1"/>
    </source>
</evidence>
<protein>
    <submittedName>
        <fullName evidence="2">Unannotated protein</fullName>
    </submittedName>
</protein>
<dbReference type="PANTHER" id="PTHR10992:SF1086">
    <property type="entry name" value="AB HYDROLASE-1 DOMAIN-CONTAINING PROTEIN"/>
    <property type="match status" value="1"/>
</dbReference>